<dbReference type="InterPro" id="IPR007197">
    <property type="entry name" value="rSAM"/>
</dbReference>
<dbReference type="InterPro" id="IPR050377">
    <property type="entry name" value="Radical_SAM_PqqE_MftC-like"/>
</dbReference>
<name>A0A0G1PI10_9BACT</name>
<keyword evidence="3" id="KW-0408">Iron</keyword>
<comment type="caution">
    <text evidence="6">The sequence shown here is derived from an EMBL/GenBank/DDBJ whole genome shotgun (WGS) entry which is preliminary data.</text>
</comment>
<proteinExistence type="predicted"/>
<evidence type="ECO:0000256" key="2">
    <source>
        <dbReference type="ARBA" id="ARBA00022723"/>
    </source>
</evidence>
<dbReference type="SUPFAM" id="SSF102114">
    <property type="entry name" value="Radical SAM enzymes"/>
    <property type="match status" value="1"/>
</dbReference>
<dbReference type="Pfam" id="PF04055">
    <property type="entry name" value="Radical_SAM"/>
    <property type="match status" value="1"/>
</dbReference>
<reference evidence="6 7" key="1">
    <citation type="journal article" date="2015" name="Nature">
        <title>rRNA introns, odd ribosomes, and small enigmatic genomes across a large radiation of phyla.</title>
        <authorList>
            <person name="Brown C.T."/>
            <person name="Hug L.A."/>
            <person name="Thomas B.C."/>
            <person name="Sharon I."/>
            <person name="Castelle C.J."/>
            <person name="Singh A."/>
            <person name="Wilkins M.J."/>
            <person name="Williams K.H."/>
            <person name="Banfield J.F."/>
        </authorList>
    </citation>
    <scope>NUCLEOTIDE SEQUENCE [LARGE SCALE GENOMIC DNA]</scope>
</reference>
<dbReference type="PANTHER" id="PTHR11228">
    <property type="entry name" value="RADICAL SAM DOMAIN PROTEIN"/>
    <property type="match status" value="1"/>
</dbReference>
<dbReference type="CDD" id="cd01335">
    <property type="entry name" value="Radical_SAM"/>
    <property type="match status" value="1"/>
</dbReference>
<protein>
    <recommendedName>
        <fullName evidence="5">Radical SAM core domain-containing protein</fullName>
    </recommendedName>
</protein>
<dbReference type="InterPro" id="IPR058240">
    <property type="entry name" value="rSAM_sf"/>
</dbReference>
<dbReference type="PANTHER" id="PTHR11228:SF7">
    <property type="entry name" value="PQQA PEPTIDE CYCLASE"/>
    <property type="match status" value="1"/>
</dbReference>
<evidence type="ECO:0000256" key="4">
    <source>
        <dbReference type="ARBA" id="ARBA00023014"/>
    </source>
</evidence>
<evidence type="ECO:0000256" key="1">
    <source>
        <dbReference type="ARBA" id="ARBA00022691"/>
    </source>
</evidence>
<dbReference type="Proteomes" id="UP000034794">
    <property type="component" value="Unassembled WGS sequence"/>
</dbReference>
<evidence type="ECO:0000313" key="6">
    <source>
        <dbReference type="EMBL" id="KKU32401.1"/>
    </source>
</evidence>
<keyword evidence="2" id="KW-0479">Metal-binding</keyword>
<dbReference type="AlphaFoldDB" id="A0A0G1PI10"/>
<sequence length="319" mass="36529">MHPLLIRLLPSWPAMHGKPEKLIVELTNHCNLKCKMCGIWAEPRKKIFPLDLFSNILQDPAMKHLRHIALTGGEPFLLPNLEEYYAVARKHAPQAHISISTNGYLTERTMRFLREANQRLLSVFISYDGMKSHDTIRGVEGSARRLLETAQAIRKECPRMALGLKLTITPYNAGEILDTAKQCKSLGIPFRIKTMEKIKCHQNRYPSEISEPDYSDEMVDSIITQAREMLLMGIGTNTSYIRKLIRKYEGRTVKCTCSPAQLFIGVDGDVYLCRRKDSIGNVLRQHISEIWDSSGKEKVVGQMKTCEEWRGRSLSYIYE</sequence>
<dbReference type="Gene3D" id="3.20.20.70">
    <property type="entry name" value="Aldolase class I"/>
    <property type="match status" value="1"/>
</dbReference>
<organism evidence="6 7">
    <name type="scientific">Candidatus Collierbacteria bacterium GW2011_GWA2_46_26</name>
    <dbReference type="NCBI Taxonomy" id="1618381"/>
    <lineage>
        <taxon>Bacteria</taxon>
        <taxon>Candidatus Collieribacteriota</taxon>
    </lineage>
</organism>
<gene>
    <name evidence="6" type="ORF">UX47_C0012G0004</name>
</gene>
<dbReference type="SFLD" id="SFLDS00029">
    <property type="entry name" value="Radical_SAM"/>
    <property type="match status" value="1"/>
</dbReference>
<accession>A0A0G1PI10</accession>
<dbReference type="GO" id="GO:0051536">
    <property type="term" value="F:iron-sulfur cluster binding"/>
    <property type="evidence" value="ECO:0007669"/>
    <property type="project" value="UniProtKB-KW"/>
</dbReference>
<dbReference type="EMBL" id="LCMI01000012">
    <property type="protein sequence ID" value="KKU32401.1"/>
    <property type="molecule type" value="Genomic_DNA"/>
</dbReference>
<feature type="domain" description="Radical SAM core" evidence="5">
    <location>
        <begin position="16"/>
        <end position="242"/>
    </location>
</feature>
<keyword evidence="1" id="KW-0949">S-adenosyl-L-methionine</keyword>
<keyword evidence="4" id="KW-0411">Iron-sulfur</keyword>
<dbReference type="GO" id="GO:0003824">
    <property type="term" value="F:catalytic activity"/>
    <property type="evidence" value="ECO:0007669"/>
    <property type="project" value="InterPro"/>
</dbReference>
<evidence type="ECO:0000313" key="7">
    <source>
        <dbReference type="Proteomes" id="UP000034794"/>
    </source>
</evidence>
<dbReference type="CDD" id="cd21109">
    <property type="entry name" value="SPASM"/>
    <property type="match status" value="1"/>
</dbReference>
<dbReference type="PROSITE" id="PS51918">
    <property type="entry name" value="RADICAL_SAM"/>
    <property type="match status" value="1"/>
</dbReference>
<dbReference type="InterPro" id="IPR023885">
    <property type="entry name" value="4Fe4S-binding_SPASM_dom"/>
</dbReference>
<dbReference type="Pfam" id="PF13186">
    <property type="entry name" value="SPASM"/>
    <property type="match status" value="1"/>
</dbReference>
<evidence type="ECO:0000256" key="3">
    <source>
        <dbReference type="ARBA" id="ARBA00023004"/>
    </source>
</evidence>
<dbReference type="SFLD" id="SFLDG01067">
    <property type="entry name" value="SPASM/twitch_domain_containing"/>
    <property type="match status" value="1"/>
</dbReference>
<dbReference type="GO" id="GO:0046872">
    <property type="term" value="F:metal ion binding"/>
    <property type="evidence" value="ECO:0007669"/>
    <property type="project" value="UniProtKB-KW"/>
</dbReference>
<evidence type="ECO:0000259" key="5">
    <source>
        <dbReference type="PROSITE" id="PS51918"/>
    </source>
</evidence>
<dbReference type="InterPro" id="IPR013785">
    <property type="entry name" value="Aldolase_TIM"/>
</dbReference>